<dbReference type="SUPFAM" id="SSF55658">
    <property type="entry name" value="L9 N-domain-like"/>
    <property type="match status" value="2"/>
</dbReference>
<comment type="cofactor">
    <cofactor evidence="2">
        <name>Mg(2+)</name>
        <dbReference type="ChEBI" id="CHEBI:18420"/>
    </cofactor>
</comment>
<dbReference type="InterPro" id="IPR012337">
    <property type="entry name" value="RNaseH-like_sf"/>
</dbReference>
<dbReference type="PANTHER" id="PTHR10642:SF26">
    <property type="entry name" value="RIBONUCLEASE H1"/>
    <property type="match status" value="1"/>
</dbReference>
<protein>
    <recommendedName>
        <fullName evidence="4">ribonuclease H</fullName>
        <ecNumber evidence="4">3.1.26.4</ecNumber>
    </recommendedName>
</protein>
<dbReference type="InterPro" id="IPR002156">
    <property type="entry name" value="RNaseH_domain"/>
</dbReference>
<dbReference type="GO" id="GO:0004523">
    <property type="term" value="F:RNA-DNA hybrid ribonuclease activity"/>
    <property type="evidence" value="ECO:0007669"/>
    <property type="project" value="UniProtKB-EC"/>
</dbReference>
<evidence type="ECO:0000256" key="3">
    <source>
        <dbReference type="ARBA" id="ARBA00005300"/>
    </source>
</evidence>
<dbReference type="EC" id="3.1.26.4" evidence="4"/>
<dbReference type="InterPro" id="IPR036397">
    <property type="entry name" value="RNaseH_sf"/>
</dbReference>
<comment type="catalytic activity">
    <reaction evidence="1">
        <text>Endonucleolytic cleavage to 5'-phosphomonoester.</text>
        <dbReference type="EC" id="3.1.26.4"/>
    </reaction>
</comment>
<reference evidence="13" key="1">
    <citation type="journal article" date="2020" name="Stud. Mycol.">
        <title>101 Dothideomycetes genomes: A test case for predicting lifestyles and emergence of pathogens.</title>
        <authorList>
            <person name="Haridas S."/>
            <person name="Albert R."/>
            <person name="Binder M."/>
            <person name="Bloem J."/>
            <person name="LaButti K."/>
            <person name="Salamov A."/>
            <person name="Andreopoulos B."/>
            <person name="Baker S."/>
            <person name="Barry K."/>
            <person name="Bills G."/>
            <person name="Bluhm B."/>
            <person name="Cannon C."/>
            <person name="Castanera R."/>
            <person name="Culley D."/>
            <person name="Daum C."/>
            <person name="Ezra D."/>
            <person name="Gonzalez J."/>
            <person name="Henrissat B."/>
            <person name="Kuo A."/>
            <person name="Liang C."/>
            <person name="Lipzen A."/>
            <person name="Lutzoni F."/>
            <person name="Magnuson J."/>
            <person name="Mondo S."/>
            <person name="Nolan M."/>
            <person name="Ohm R."/>
            <person name="Pangilinan J."/>
            <person name="Park H.-J."/>
            <person name="Ramirez L."/>
            <person name="Alfaro M."/>
            <person name="Sun H."/>
            <person name="Tritt A."/>
            <person name="Yoshinaga Y."/>
            <person name="Zwiers L.-H."/>
            <person name="Turgeon B."/>
            <person name="Goodwin S."/>
            <person name="Spatafora J."/>
            <person name="Crous P."/>
            <person name="Grigoriev I."/>
        </authorList>
    </citation>
    <scope>NUCLEOTIDE SEQUENCE [LARGE SCALE GENOMIC DNA]</scope>
    <source>
        <strain evidence="13">CBS 304.66</strain>
    </source>
</reference>
<evidence type="ECO:0000256" key="9">
    <source>
        <dbReference type="ARBA" id="ARBA00022842"/>
    </source>
</evidence>
<dbReference type="Proteomes" id="UP000800093">
    <property type="component" value="Unassembled WGS sequence"/>
</dbReference>
<keyword evidence="6" id="KW-0479">Metal-binding</keyword>
<dbReference type="Pfam" id="PF00075">
    <property type="entry name" value="RNase_H"/>
    <property type="match status" value="1"/>
</dbReference>
<dbReference type="GO" id="GO:0043137">
    <property type="term" value="P:DNA replication, removal of RNA primer"/>
    <property type="evidence" value="ECO:0007669"/>
    <property type="project" value="TreeGrafter"/>
</dbReference>
<evidence type="ECO:0000256" key="1">
    <source>
        <dbReference type="ARBA" id="ARBA00000077"/>
    </source>
</evidence>
<feature type="compositionally biased region" description="Low complexity" evidence="10">
    <location>
        <begin position="1"/>
        <end position="11"/>
    </location>
</feature>
<sequence length="400" mass="43059">MDDSRSTSTSSGKRKRSGPAFYAVRAGHKPGVYLNWEDTQKQVAGFKNASCKKFTSYPEAEAYVKGDETVNTKSSKQKHYAVQQGRVPGVYDTWEEAKQQVDGWKPVKHKSFATRAEAEAFVAAGSRAITISTFNTPINGKEEVDSEASMALARKGCKVGESAAKKQKKNNGTPLAVVINGDMEPGTGPLPPDAEDGMDPTILFNAATGFINHKSEAQQNAKKLQPTGEFSGPIHVYTDGSSLGNGSVGAVAGVGIYFGANDPRNVSEPLAGARQTNQRAELDAIRRALDIVPIDKAAIIYTDSNYAIKSCTAWLGKWLENNWRNAAGKPVDNRDIIEPTVNRIEERKKVGATTDFVWVKGHNYNEGNMAADALAVSAAREAQISFAMAVKETNGALEGL</sequence>
<dbReference type="SUPFAM" id="SSF53098">
    <property type="entry name" value="Ribonuclease H-like"/>
    <property type="match status" value="1"/>
</dbReference>
<name>A0A9P4N998_9PLEO</name>
<evidence type="ECO:0000259" key="11">
    <source>
        <dbReference type="PROSITE" id="PS50879"/>
    </source>
</evidence>
<dbReference type="Gene3D" id="3.30.420.10">
    <property type="entry name" value="Ribonuclease H-like superfamily/Ribonuclease H"/>
    <property type="match status" value="1"/>
</dbReference>
<dbReference type="PANTHER" id="PTHR10642">
    <property type="entry name" value="RIBONUCLEASE H1"/>
    <property type="match status" value="1"/>
</dbReference>
<dbReference type="OrthoDB" id="407198at2759"/>
<keyword evidence="7" id="KW-0255">Endonuclease</keyword>
<feature type="region of interest" description="Disordered" evidence="10">
    <location>
        <begin position="1"/>
        <end position="20"/>
    </location>
</feature>
<dbReference type="EMBL" id="ML986584">
    <property type="protein sequence ID" value="KAF2268916.1"/>
    <property type="molecule type" value="Genomic_DNA"/>
</dbReference>
<keyword evidence="9" id="KW-0460">Magnesium</keyword>
<evidence type="ECO:0000256" key="4">
    <source>
        <dbReference type="ARBA" id="ARBA00012180"/>
    </source>
</evidence>
<feature type="domain" description="RNase H type-1" evidence="11">
    <location>
        <begin position="230"/>
        <end position="380"/>
    </location>
</feature>
<accession>A0A9P4N998</accession>
<keyword evidence="5" id="KW-0540">Nuclease</keyword>
<dbReference type="CDD" id="cd09280">
    <property type="entry name" value="RNase_HI_eukaryote_like"/>
    <property type="match status" value="1"/>
</dbReference>
<comment type="similarity">
    <text evidence="3">Belongs to the RNase H family.</text>
</comment>
<evidence type="ECO:0000256" key="10">
    <source>
        <dbReference type="SAM" id="MobiDB-lite"/>
    </source>
</evidence>
<evidence type="ECO:0000256" key="8">
    <source>
        <dbReference type="ARBA" id="ARBA00022801"/>
    </source>
</evidence>
<dbReference type="AlphaFoldDB" id="A0A9P4N998"/>
<organism evidence="12 13">
    <name type="scientific">Lojkania enalia</name>
    <dbReference type="NCBI Taxonomy" id="147567"/>
    <lineage>
        <taxon>Eukaryota</taxon>
        <taxon>Fungi</taxon>
        <taxon>Dikarya</taxon>
        <taxon>Ascomycota</taxon>
        <taxon>Pezizomycotina</taxon>
        <taxon>Dothideomycetes</taxon>
        <taxon>Pleosporomycetidae</taxon>
        <taxon>Pleosporales</taxon>
        <taxon>Pleosporales incertae sedis</taxon>
        <taxon>Lojkania</taxon>
    </lineage>
</organism>
<evidence type="ECO:0000313" key="13">
    <source>
        <dbReference type="Proteomes" id="UP000800093"/>
    </source>
</evidence>
<dbReference type="InterPro" id="IPR011320">
    <property type="entry name" value="RNase_H1_N"/>
</dbReference>
<evidence type="ECO:0000256" key="5">
    <source>
        <dbReference type="ARBA" id="ARBA00022722"/>
    </source>
</evidence>
<dbReference type="InterPro" id="IPR009027">
    <property type="entry name" value="Ribosomal_bL9/RNase_H1_N"/>
</dbReference>
<dbReference type="FunFam" id="3.30.420.10:FF:000090">
    <property type="entry name" value="Ribonuclease H"/>
    <property type="match status" value="1"/>
</dbReference>
<dbReference type="Pfam" id="PF01693">
    <property type="entry name" value="Cauli_VI"/>
    <property type="match status" value="2"/>
</dbReference>
<dbReference type="FunFam" id="3.40.970.10:FF:000001">
    <property type="entry name" value="Ribonuclease H1"/>
    <property type="match status" value="2"/>
</dbReference>
<dbReference type="Gene3D" id="3.40.970.10">
    <property type="entry name" value="Ribonuclease H1, N-terminal domain"/>
    <property type="match status" value="2"/>
</dbReference>
<dbReference type="InterPro" id="IPR050092">
    <property type="entry name" value="RNase_H"/>
</dbReference>
<evidence type="ECO:0000256" key="7">
    <source>
        <dbReference type="ARBA" id="ARBA00022759"/>
    </source>
</evidence>
<dbReference type="InterPro" id="IPR037056">
    <property type="entry name" value="RNase_H1_N_sf"/>
</dbReference>
<evidence type="ECO:0000256" key="6">
    <source>
        <dbReference type="ARBA" id="ARBA00022723"/>
    </source>
</evidence>
<evidence type="ECO:0000313" key="12">
    <source>
        <dbReference type="EMBL" id="KAF2268916.1"/>
    </source>
</evidence>
<dbReference type="GO" id="GO:0046872">
    <property type="term" value="F:metal ion binding"/>
    <property type="evidence" value="ECO:0007669"/>
    <property type="project" value="UniProtKB-KW"/>
</dbReference>
<evidence type="ECO:0000256" key="2">
    <source>
        <dbReference type="ARBA" id="ARBA00001946"/>
    </source>
</evidence>
<comment type="caution">
    <text evidence="12">The sequence shown here is derived from an EMBL/GenBank/DDBJ whole genome shotgun (WGS) entry which is preliminary data.</text>
</comment>
<dbReference type="GO" id="GO:0003676">
    <property type="term" value="F:nucleic acid binding"/>
    <property type="evidence" value="ECO:0007669"/>
    <property type="project" value="InterPro"/>
</dbReference>
<proteinExistence type="inferred from homology"/>
<keyword evidence="13" id="KW-1185">Reference proteome</keyword>
<gene>
    <name evidence="12" type="ORF">CC78DRAFT_331203</name>
</gene>
<dbReference type="PROSITE" id="PS50879">
    <property type="entry name" value="RNASE_H_1"/>
    <property type="match status" value="1"/>
</dbReference>
<keyword evidence="8" id="KW-0378">Hydrolase</keyword>